<evidence type="ECO:0000313" key="7">
    <source>
        <dbReference type="EMBL" id="KAF2801046.1"/>
    </source>
</evidence>
<keyword evidence="8" id="KW-1185">Reference proteome</keyword>
<keyword evidence="5" id="KW-1133">Transmembrane helix</keyword>
<evidence type="ECO:0000256" key="4">
    <source>
        <dbReference type="SAM" id="MobiDB-lite"/>
    </source>
</evidence>
<evidence type="ECO:0000259" key="6">
    <source>
        <dbReference type="PROSITE" id="PS01358"/>
    </source>
</evidence>
<evidence type="ECO:0000256" key="2">
    <source>
        <dbReference type="ARBA" id="ARBA00022771"/>
    </source>
</evidence>
<accession>A0A6A6XWX4</accession>
<evidence type="ECO:0000256" key="5">
    <source>
        <dbReference type="SAM" id="Phobius"/>
    </source>
</evidence>
<dbReference type="InterPro" id="IPR001876">
    <property type="entry name" value="Znf_RanBP2"/>
</dbReference>
<dbReference type="GO" id="GO:0008270">
    <property type="term" value="F:zinc ion binding"/>
    <property type="evidence" value="ECO:0007669"/>
    <property type="project" value="UniProtKB-KW"/>
</dbReference>
<feature type="compositionally biased region" description="Polar residues" evidence="4">
    <location>
        <begin position="444"/>
        <end position="456"/>
    </location>
</feature>
<dbReference type="AlphaFoldDB" id="A0A6A6XWX4"/>
<feature type="domain" description="RanBP2-type" evidence="6">
    <location>
        <begin position="92"/>
        <end position="111"/>
    </location>
</feature>
<sequence>MSSTWPCHGCGAINSNLTPDFCPICGSVAPGGTVGFDLPRGTVDLANWTCLNCGASNSYLTPIFCPICNSRRNEPESRTDSTQKLTSNLSPWTCLNCDASNNNLPEFCPICGYRRNETESKTWSSVQKPDTVWEYPDQYTPSTVPVDADATTPPLAPVVPDEIFLKALNRLLWDEPKLHKLYIDAALGVDRIPKETLLRALHRLLKQFSTNLRSDAETLKQIQIAEFLGAKIALISWEICAKVEWLATVATGGRRTPSKKVEADHEDDVLGTFDDEDEDEEIEYDAKTEAGLRNMNQSWDLSIMTQFITSSSALSALYGALKDFVHPTFRDSLVKLAKRAGKNLSAPDRARWFARSPILAKELCQAPQIISTSRDNDGGWINNFKTKVEIWTGETWDWWPLSRPQNPLASDQARIRWTCECGEKRWTEVPDHFARGLERLMRQYASTTSEKSSTHPSAAPPKPQQVTSAPPPPPPPSSSNIPSSHNTPHMPLSTTASSPPTNVTPLSMQFSPLWVLLVVQTAGDFRLAQIQSKQPQPPIIPSNNAHSPLLTRRAQFEKFDELEIAPRKKDEYPDQGNRDYIYNPKPMAAMPISEHEFKKRFHACAPPILCLRHPFRQSRMCKCTASRAKSHNDELLVLLPKKISQLDEHSDQRETFWGLHAKQEPVFWRLLFYNLLCVAPSVVFFFLWIFWWDHPGDFQNASVPLSIMVPMLLFLWGYFFSSLSYGKDR</sequence>
<keyword evidence="5" id="KW-0812">Transmembrane</keyword>
<keyword evidence="3" id="KW-0862">Zinc</keyword>
<keyword evidence="2" id="KW-0863">Zinc-finger</keyword>
<organism evidence="7 8">
    <name type="scientific">Melanomma pulvis-pyrius CBS 109.77</name>
    <dbReference type="NCBI Taxonomy" id="1314802"/>
    <lineage>
        <taxon>Eukaryota</taxon>
        <taxon>Fungi</taxon>
        <taxon>Dikarya</taxon>
        <taxon>Ascomycota</taxon>
        <taxon>Pezizomycotina</taxon>
        <taxon>Dothideomycetes</taxon>
        <taxon>Pleosporomycetidae</taxon>
        <taxon>Pleosporales</taxon>
        <taxon>Melanommataceae</taxon>
        <taxon>Melanomma</taxon>
    </lineage>
</organism>
<gene>
    <name evidence="7" type="ORF">K505DRAFT_412520</name>
</gene>
<dbReference type="OrthoDB" id="443402at2759"/>
<feature type="compositionally biased region" description="Pro residues" evidence="4">
    <location>
        <begin position="458"/>
        <end position="477"/>
    </location>
</feature>
<dbReference type="PROSITE" id="PS01358">
    <property type="entry name" value="ZF_RANBP2_1"/>
    <property type="match status" value="1"/>
</dbReference>
<evidence type="ECO:0000256" key="3">
    <source>
        <dbReference type="ARBA" id="ARBA00022833"/>
    </source>
</evidence>
<keyword evidence="5" id="KW-0472">Membrane</keyword>
<evidence type="ECO:0000256" key="1">
    <source>
        <dbReference type="ARBA" id="ARBA00022723"/>
    </source>
</evidence>
<dbReference type="EMBL" id="MU001739">
    <property type="protein sequence ID" value="KAF2801046.1"/>
    <property type="molecule type" value="Genomic_DNA"/>
</dbReference>
<evidence type="ECO:0000313" key="8">
    <source>
        <dbReference type="Proteomes" id="UP000799757"/>
    </source>
</evidence>
<name>A0A6A6XWX4_9PLEO</name>
<feature type="transmembrane region" description="Helical" evidence="5">
    <location>
        <begin position="703"/>
        <end position="725"/>
    </location>
</feature>
<protein>
    <recommendedName>
        <fullName evidence="6">RanBP2-type domain-containing protein</fullName>
    </recommendedName>
</protein>
<feature type="region of interest" description="Disordered" evidence="4">
    <location>
        <begin position="444"/>
        <end position="500"/>
    </location>
</feature>
<dbReference type="Proteomes" id="UP000799757">
    <property type="component" value="Unassembled WGS sequence"/>
</dbReference>
<reference evidence="7" key="1">
    <citation type="journal article" date="2020" name="Stud. Mycol.">
        <title>101 Dothideomycetes genomes: a test case for predicting lifestyles and emergence of pathogens.</title>
        <authorList>
            <person name="Haridas S."/>
            <person name="Albert R."/>
            <person name="Binder M."/>
            <person name="Bloem J."/>
            <person name="Labutti K."/>
            <person name="Salamov A."/>
            <person name="Andreopoulos B."/>
            <person name="Baker S."/>
            <person name="Barry K."/>
            <person name="Bills G."/>
            <person name="Bluhm B."/>
            <person name="Cannon C."/>
            <person name="Castanera R."/>
            <person name="Culley D."/>
            <person name="Daum C."/>
            <person name="Ezra D."/>
            <person name="Gonzalez J."/>
            <person name="Henrissat B."/>
            <person name="Kuo A."/>
            <person name="Liang C."/>
            <person name="Lipzen A."/>
            <person name="Lutzoni F."/>
            <person name="Magnuson J."/>
            <person name="Mondo S."/>
            <person name="Nolan M."/>
            <person name="Ohm R."/>
            <person name="Pangilinan J."/>
            <person name="Park H.-J."/>
            <person name="Ramirez L."/>
            <person name="Alfaro M."/>
            <person name="Sun H."/>
            <person name="Tritt A."/>
            <person name="Yoshinaga Y."/>
            <person name="Zwiers L.-H."/>
            <person name="Turgeon B."/>
            <person name="Goodwin S."/>
            <person name="Spatafora J."/>
            <person name="Crous P."/>
            <person name="Grigoriev I."/>
        </authorList>
    </citation>
    <scope>NUCLEOTIDE SEQUENCE</scope>
    <source>
        <strain evidence="7">CBS 109.77</strain>
    </source>
</reference>
<proteinExistence type="predicted"/>
<feature type="compositionally biased region" description="Low complexity" evidence="4">
    <location>
        <begin position="478"/>
        <end position="489"/>
    </location>
</feature>
<keyword evidence="1" id="KW-0479">Metal-binding</keyword>
<feature type="transmembrane region" description="Helical" evidence="5">
    <location>
        <begin position="670"/>
        <end position="691"/>
    </location>
</feature>